<sequence length="126" mass="14394">MKKMIFIFVTSTILSSCYHEWVLRPEIKGRVLNKQNKPVNAKIATLSIEGEDSELAINIGDGKFYFSKQTIKKWTFLGMEKPKGPPTTNKIIIYATGYRLDTLDYTNYNSNESVIDLGNIILEKKL</sequence>
<evidence type="ECO:0008006" key="3">
    <source>
        <dbReference type="Google" id="ProtNLM"/>
    </source>
</evidence>
<evidence type="ECO:0000313" key="2">
    <source>
        <dbReference type="Proteomes" id="UP000198034"/>
    </source>
</evidence>
<reference evidence="1 2" key="1">
    <citation type="journal article" date="2017" name="Infect. Genet. Evol.">
        <title>Comparative genome analysis of fish pathogen Flavobacterium columnare reveals extensive sequence diversity within the species.</title>
        <authorList>
            <person name="Kayansamruaj P."/>
            <person name="Dong H.T."/>
            <person name="Hirono I."/>
            <person name="Kondo H."/>
            <person name="Senapin S."/>
            <person name="Rodkhum C."/>
        </authorList>
    </citation>
    <scope>NUCLEOTIDE SEQUENCE [LARGE SCALE GENOMIC DNA]</scope>
    <source>
        <strain evidence="1 2">1214</strain>
    </source>
</reference>
<dbReference type="PROSITE" id="PS51257">
    <property type="entry name" value="PROKAR_LIPOPROTEIN"/>
    <property type="match status" value="1"/>
</dbReference>
<protein>
    <recommendedName>
        <fullName evidence="3">Lipoprotein</fullName>
    </recommendedName>
</protein>
<gene>
    <name evidence="1" type="ORF">BWK62_14440</name>
</gene>
<organism evidence="1 2">
    <name type="scientific">Flavobacterium columnare</name>
    <dbReference type="NCBI Taxonomy" id="996"/>
    <lineage>
        <taxon>Bacteria</taxon>
        <taxon>Pseudomonadati</taxon>
        <taxon>Bacteroidota</taxon>
        <taxon>Flavobacteriia</taxon>
        <taxon>Flavobacteriales</taxon>
        <taxon>Flavobacteriaceae</taxon>
        <taxon>Flavobacterium</taxon>
    </lineage>
</organism>
<dbReference type="EMBL" id="MTCY01000072">
    <property type="protein sequence ID" value="OWP74407.1"/>
    <property type="molecule type" value="Genomic_DNA"/>
</dbReference>
<proteinExistence type="predicted"/>
<evidence type="ECO:0000313" key="1">
    <source>
        <dbReference type="EMBL" id="OWP74407.1"/>
    </source>
</evidence>
<accession>A0A246G9H2</accession>
<dbReference type="AlphaFoldDB" id="A0A246G9H2"/>
<comment type="caution">
    <text evidence="1">The sequence shown here is derived from an EMBL/GenBank/DDBJ whole genome shotgun (WGS) entry which is preliminary data.</text>
</comment>
<name>A0A246G9H2_9FLAO</name>
<dbReference type="Proteomes" id="UP000198034">
    <property type="component" value="Unassembled WGS sequence"/>
</dbReference>